<organism evidence="1 2">
    <name type="scientific">Miniphocaeibacter halophilus</name>
    <dbReference type="NCBI Taxonomy" id="2931922"/>
    <lineage>
        <taxon>Bacteria</taxon>
        <taxon>Bacillati</taxon>
        <taxon>Bacillota</taxon>
        <taxon>Tissierellia</taxon>
        <taxon>Tissierellales</taxon>
        <taxon>Peptoniphilaceae</taxon>
        <taxon>Miniphocaeibacter</taxon>
    </lineage>
</organism>
<name>A0AC61N2E5_9FIRM</name>
<proteinExistence type="predicted"/>
<evidence type="ECO:0000313" key="2">
    <source>
        <dbReference type="Proteomes" id="UP000595814"/>
    </source>
</evidence>
<keyword evidence="1" id="KW-0378">Hydrolase</keyword>
<keyword evidence="1" id="KW-0645">Protease</keyword>
<dbReference type="EMBL" id="CP066744">
    <property type="protein sequence ID" value="QQK08801.1"/>
    <property type="molecule type" value="Genomic_DNA"/>
</dbReference>
<dbReference type="Proteomes" id="UP000595814">
    <property type="component" value="Chromosome"/>
</dbReference>
<keyword evidence="2" id="KW-1185">Reference proteome</keyword>
<protein>
    <submittedName>
        <fullName evidence="1">CPBP family intramembrane metalloprotease</fullName>
    </submittedName>
</protein>
<accession>A0AC61N2E5</accession>
<evidence type="ECO:0000313" key="1">
    <source>
        <dbReference type="EMBL" id="QQK08801.1"/>
    </source>
</evidence>
<sequence length="228" mass="26342">MGKDKLEKNTYNGIERHDILFLLTYFFIFEIIGLFAFVLVYMFIPLSDSYVDLLYELSFYAVLTGMGISYYKDDLIECFNKFKKHWFKIILILLGITIIDTYLEYFMDIIFKLPIPENQEGLNEAFMEFPIFESITTVIFAPFIEELVFRHILIGKLSGRISTISAAIISIVLFAFVHSGFSISFLSYITGSIILALIYIKSGKNVVVSIIYHMIWNLLATITMISLM</sequence>
<reference evidence="1 2" key="1">
    <citation type="journal article" date="2022" name="Int. J. Syst. Evol. Microbiol.">
        <title>Miniphocaeibacter halophilus sp. nov., an ammonium-tolerant acetate-producing bacterium isolated from a biogas system.</title>
        <authorList>
            <person name="Schnurer A."/>
            <person name="Singh A."/>
            <person name="Bi S."/>
            <person name="Qiao W."/>
            <person name="Westerholm M."/>
        </authorList>
    </citation>
    <scope>NUCLEOTIDE SEQUENCE [LARGE SCALE GENOMIC DNA]</scope>
    <source>
        <strain evidence="1 2">AMB_01</strain>
    </source>
</reference>
<gene>
    <name evidence="1" type="ORF">JFY71_04515</name>
</gene>
<keyword evidence="1" id="KW-0482">Metalloprotease</keyword>